<feature type="transmembrane region" description="Helical" evidence="2">
    <location>
        <begin position="34"/>
        <end position="54"/>
    </location>
</feature>
<dbReference type="RefSeq" id="WP_151844926.1">
    <property type="nucleotide sequence ID" value="NZ_WBZJ01000005.1"/>
</dbReference>
<dbReference type="EMBL" id="WBZJ01000005">
    <property type="protein sequence ID" value="KAB3519016.1"/>
    <property type="molecule type" value="Genomic_DNA"/>
</dbReference>
<evidence type="ECO:0000256" key="2">
    <source>
        <dbReference type="SAM" id="Phobius"/>
    </source>
</evidence>
<evidence type="ECO:0000256" key="1">
    <source>
        <dbReference type="SAM" id="MobiDB-lite"/>
    </source>
</evidence>
<feature type="region of interest" description="Disordered" evidence="1">
    <location>
        <begin position="1"/>
        <end position="32"/>
    </location>
</feature>
<evidence type="ECO:0008006" key="5">
    <source>
        <dbReference type="Google" id="ProtNLM"/>
    </source>
</evidence>
<evidence type="ECO:0000313" key="4">
    <source>
        <dbReference type="Proteomes" id="UP000436181"/>
    </source>
</evidence>
<name>A0ABQ6VBH0_9CORY</name>
<reference evidence="3 4" key="1">
    <citation type="submission" date="2019-10" db="EMBL/GenBank/DDBJ databases">
        <title>Corynebacterium sp novel species isolated from the respiratory tract of Marmot.</title>
        <authorList>
            <person name="Zhang G."/>
        </authorList>
    </citation>
    <scope>NUCLEOTIDE SEQUENCE [LARGE SCALE GENOMIC DNA]</scope>
    <source>
        <strain evidence="3 4">336</strain>
    </source>
</reference>
<keyword evidence="2" id="KW-0812">Transmembrane</keyword>
<comment type="caution">
    <text evidence="3">The sequence shown here is derived from an EMBL/GenBank/DDBJ whole genome shotgun (WGS) entry which is preliminary data.</text>
</comment>
<feature type="transmembrane region" description="Helical" evidence="2">
    <location>
        <begin position="74"/>
        <end position="96"/>
    </location>
</feature>
<sequence>MSDDVSVLGEEFPSGGGVERAASGVSEGPSGRDVARGVVTAMAGAMLLLPGVAVMPRLGVWMVEHGPFVVMLPFMLWMMLAGGLVSSGVMSVWHAAKGQ</sequence>
<keyword evidence="4" id="KW-1185">Reference proteome</keyword>
<keyword evidence="2" id="KW-1133">Transmembrane helix</keyword>
<gene>
    <name evidence="3" type="ORF">F8377_09865</name>
</gene>
<evidence type="ECO:0000313" key="3">
    <source>
        <dbReference type="EMBL" id="KAB3519016.1"/>
    </source>
</evidence>
<organism evidence="3 4">
    <name type="scientific">Corynebacterium zhongnanshanii</name>
    <dbReference type="NCBI Taxonomy" id="2768834"/>
    <lineage>
        <taxon>Bacteria</taxon>
        <taxon>Bacillati</taxon>
        <taxon>Actinomycetota</taxon>
        <taxon>Actinomycetes</taxon>
        <taxon>Mycobacteriales</taxon>
        <taxon>Corynebacteriaceae</taxon>
        <taxon>Corynebacterium</taxon>
    </lineage>
</organism>
<protein>
    <recommendedName>
        <fullName evidence="5">DUF3311 domain-containing protein</fullName>
    </recommendedName>
</protein>
<proteinExistence type="predicted"/>
<dbReference type="Proteomes" id="UP000436181">
    <property type="component" value="Unassembled WGS sequence"/>
</dbReference>
<keyword evidence="2" id="KW-0472">Membrane</keyword>
<accession>A0ABQ6VBH0</accession>